<dbReference type="EMBL" id="CP128400">
    <property type="protein sequence ID" value="WJW69669.1"/>
    <property type="molecule type" value="Genomic_DNA"/>
</dbReference>
<dbReference type="RefSeq" id="WP_341471542.1">
    <property type="nucleotide sequence ID" value="NZ_CP128400.1"/>
</dbReference>
<keyword evidence="1" id="KW-1133">Transmembrane helix</keyword>
<evidence type="ECO:0000313" key="4">
    <source>
        <dbReference type="Proteomes" id="UP000521676"/>
    </source>
</evidence>
<reference evidence="2 4" key="1">
    <citation type="submission" date="2020-06" db="EMBL/GenBank/DDBJ databases">
        <title>Anoxygenic phototrophic Chloroflexota member uses a Type I reaction center.</title>
        <authorList>
            <person name="Tsuji J.M."/>
            <person name="Shaw N.A."/>
            <person name="Nagashima S."/>
            <person name="Venkiteswaran J."/>
            <person name="Schiff S.L."/>
            <person name="Hanada S."/>
            <person name="Tank M."/>
            <person name="Neufeld J.D."/>
        </authorList>
    </citation>
    <scope>NUCLEOTIDE SEQUENCE [LARGE SCALE GENOMIC DNA]</scope>
    <source>
        <strain evidence="2">L227-S17</strain>
    </source>
</reference>
<accession>A0A8T7M6P1</accession>
<evidence type="ECO:0000256" key="1">
    <source>
        <dbReference type="SAM" id="Phobius"/>
    </source>
</evidence>
<dbReference type="EMBL" id="JACATZ010000003">
    <property type="protein sequence ID" value="NWJ47764.1"/>
    <property type="molecule type" value="Genomic_DNA"/>
</dbReference>
<evidence type="ECO:0000313" key="3">
    <source>
        <dbReference type="EMBL" id="WJW69669.1"/>
    </source>
</evidence>
<reference evidence="3" key="2">
    <citation type="journal article" date="2024" name="Nature">
        <title>Anoxygenic phototroph of the Chloroflexota uses a type I reaction centre.</title>
        <authorList>
            <person name="Tsuji J.M."/>
            <person name="Shaw N.A."/>
            <person name="Nagashima S."/>
            <person name="Venkiteswaran J.J."/>
            <person name="Schiff S.L."/>
            <person name="Watanabe T."/>
            <person name="Fukui M."/>
            <person name="Hanada S."/>
            <person name="Tank M."/>
            <person name="Neufeld J.D."/>
        </authorList>
    </citation>
    <scope>NUCLEOTIDE SEQUENCE</scope>
    <source>
        <strain evidence="3">L227-S17</strain>
    </source>
</reference>
<protein>
    <submittedName>
        <fullName evidence="2">DUF485 domain-containing protein</fullName>
    </submittedName>
</protein>
<dbReference type="InterPro" id="IPR007436">
    <property type="entry name" value="DUF485"/>
</dbReference>
<evidence type="ECO:0000313" key="2">
    <source>
        <dbReference type="EMBL" id="NWJ47764.1"/>
    </source>
</evidence>
<organism evidence="2 4">
    <name type="scientific">Candidatus Chlorohelix allophototropha</name>
    <dbReference type="NCBI Taxonomy" id="3003348"/>
    <lineage>
        <taxon>Bacteria</taxon>
        <taxon>Bacillati</taxon>
        <taxon>Chloroflexota</taxon>
        <taxon>Chloroflexia</taxon>
        <taxon>Candidatus Chloroheliales</taxon>
        <taxon>Candidatus Chloroheliaceae</taxon>
        <taxon>Candidatus Chlorohelix</taxon>
    </lineage>
</organism>
<dbReference type="AlphaFoldDB" id="A0A8T7M6P1"/>
<dbReference type="Proteomes" id="UP001431572">
    <property type="component" value="Chromosome 2"/>
</dbReference>
<keyword evidence="1" id="KW-0812">Transmembrane</keyword>
<dbReference type="Proteomes" id="UP000521676">
    <property type="component" value="Unassembled WGS sequence"/>
</dbReference>
<dbReference type="PANTHER" id="PTHR38441">
    <property type="entry name" value="INTEGRAL MEMBRANE PROTEIN-RELATED"/>
    <property type="match status" value="1"/>
</dbReference>
<dbReference type="PANTHER" id="PTHR38441:SF1">
    <property type="entry name" value="MEMBRANE PROTEIN"/>
    <property type="match status" value="1"/>
</dbReference>
<proteinExistence type="predicted"/>
<name>A0A8T7M6P1_9CHLR</name>
<sequence length="135" mass="15407">MANVTHKPGKGSDDVSEELLTKAHMYEEIEQGEDFKKLTRARRNFIIPAMIIFIVYYFGMLVLINYFPSLMETDVIGSINLAYVMALSQFILAWAIAFAYLRVSTNVFDKLITKIIASVKHSDEKAGRPVRKENK</sequence>
<feature type="transmembrane region" description="Helical" evidence="1">
    <location>
        <begin position="79"/>
        <end position="101"/>
    </location>
</feature>
<evidence type="ECO:0000313" key="5">
    <source>
        <dbReference type="Proteomes" id="UP001431572"/>
    </source>
</evidence>
<feature type="transmembrane region" description="Helical" evidence="1">
    <location>
        <begin position="45"/>
        <end position="67"/>
    </location>
</feature>
<gene>
    <name evidence="2" type="ORF">HXX08_18075</name>
    <name evidence="3" type="ORF">OZ401_003297</name>
</gene>
<keyword evidence="1" id="KW-0472">Membrane</keyword>
<dbReference type="Pfam" id="PF04341">
    <property type="entry name" value="DUF485"/>
    <property type="match status" value="1"/>
</dbReference>
<keyword evidence="5" id="KW-1185">Reference proteome</keyword>